<dbReference type="AlphaFoldDB" id="A0A9W9FK11"/>
<feature type="region of interest" description="Disordered" evidence="1">
    <location>
        <begin position="1"/>
        <end position="21"/>
    </location>
</feature>
<protein>
    <submittedName>
        <fullName evidence="2">Uncharacterized protein</fullName>
    </submittedName>
</protein>
<evidence type="ECO:0000313" key="3">
    <source>
        <dbReference type="Proteomes" id="UP001141434"/>
    </source>
</evidence>
<dbReference type="RefSeq" id="XP_056512178.1">
    <property type="nucleotide sequence ID" value="XM_056654151.1"/>
</dbReference>
<comment type="caution">
    <text evidence="2">The sequence shown here is derived from an EMBL/GenBank/DDBJ whole genome shotgun (WGS) entry which is preliminary data.</text>
</comment>
<proteinExistence type="predicted"/>
<reference evidence="2" key="1">
    <citation type="submission" date="2022-11" db="EMBL/GenBank/DDBJ databases">
        <authorList>
            <person name="Petersen C."/>
        </authorList>
    </citation>
    <scope>NUCLEOTIDE SEQUENCE</scope>
    <source>
        <strain evidence="2">IBT 34128</strain>
    </source>
</reference>
<keyword evidence="3" id="KW-1185">Reference proteome</keyword>
<evidence type="ECO:0000256" key="1">
    <source>
        <dbReference type="SAM" id="MobiDB-lite"/>
    </source>
</evidence>
<accession>A0A9W9FK11</accession>
<evidence type="ECO:0000313" key="2">
    <source>
        <dbReference type="EMBL" id="KAJ5101347.1"/>
    </source>
</evidence>
<name>A0A9W9FK11_9EURO</name>
<organism evidence="2 3">
    <name type="scientific">Penicillium alfredii</name>
    <dbReference type="NCBI Taxonomy" id="1506179"/>
    <lineage>
        <taxon>Eukaryota</taxon>
        <taxon>Fungi</taxon>
        <taxon>Dikarya</taxon>
        <taxon>Ascomycota</taxon>
        <taxon>Pezizomycotina</taxon>
        <taxon>Eurotiomycetes</taxon>
        <taxon>Eurotiomycetidae</taxon>
        <taxon>Eurotiales</taxon>
        <taxon>Aspergillaceae</taxon>
        <taxon>Penicillium</taxon>
    </lineage>
</organism>
<dbReference type="GeneID" id="81393319"/>
<dbReference type="Proteomes" id="UP001141434">
    <property type="component" value="Unassembled WGS sequence"/>
</dbReference>
<sequence>MSTENTGYPDPLTGQDGNEPGFWAQAAVDNPWRRGTRSSTQQGTRHNLLRAMLLRREPALRVSTDGTDFHSTLGRKNANIEALLAQSV</sequence>
<gene>
    <name evidence="2" type="ORF">NUU61_003569</name>
</gene>
<reference evidence="2" key="2">
    <citation type="journal article" date="2023" name="IMA Fungus">
        <title>Comparative genomic study of the Penicillium genus elucidates a diverse pangenome and 15 lateral gene transfer events.</title>
        <authorList>
            <person name="Petersen C."/>
            <person name="Sorensen T."/>
            <person name="Nielsen M.R."/>
            <person name="Sondergaard T.E."/>
            <person name="Sorensen J.L."/>
            <person name="Fitzpatrick D.A."/>
            <person name="Frisvad J.C."/>
            <person name="Nielsen K.L."/>
        </authorList>
    </citation>
    <scope>NUCLEOTIDE SEQUENCE</scope>
    <source>
        <strain evidence="2">IBT 34128</strain>
    </source>
</reference>
<dbReference type="EMBL" id="JAPMSZ010000005">
    <property type="protein sequence ID" value="KAJ5101347.1"/>
    <property type="molecule type" value="Genomic_DNA"/>
</dbReference>
<dbReference type="OrthoDB" id="4369725at2759"/>